<evidence type="ECO:0000256" key="11">
    <source>
        <dbReference type="ARBA" id="ARBA00022989"/>
    </source>
</evidence>
<accession>A0A4Y1R9P2</accession>
<dbReference type="FunFam" id="3.30.40.10:FF:000217">
    <property type="entry name" value="E3 ubiquitin-protein ligase At1g12760"/>
    <property type="match status" value="1"/>
</dbReference>
<dbReference type="GO" id="GO:0061630">
    <property type="term" value="F:ubiquitin protein ligase activity"/>
    <property type="evidence" value="ECO:0007669"/>
    <property type="project" value="UniProtKB-EC"/>
</dbReference>
<keyword evidence="5" id="KW-0808">Transferase</keyword>
<dbReference type="GO" id="GO:0006511">
    <property type="term" value="P:ubiquitin-dependent protein catabolic process"/>
    <property type="evidence" value="ECO:0007669"/>
    <property type="project" value="TreeGrafter"/>
</dbReference>
<name>A0A4Y1R9P2_PRUDU</name>
<dbReference type="EMBL" id="AP019300">
    <property type="protein sequence ID" value="BBH00950.1"/>
    <property type="molecule type" value="Genomic_DNA"/>
</dbReference>
<comment type="subcellular location">
    <subcellularLocation>
        <location evidence="2">Membrane</location>
        <topology evidence="2">Multi-pass membrane protein</topology>
    </subcellularLocation>
</comment>
<dbReference type="GO" id="GO:0008270">
    <property type="term" value="F:zinc ion binding"/>
    <property type="evidence" value="ECO:0007669"/>
    <property type="project" value="UniProtKB-KW"/>
</dbReference>
<dbReference type="Gene3D" id="3.30.40.10">
    <property type="entry name" value="Zinc/RING finger domain, C3HC4 (zinc finger)"/>
    <property type="match status" value="1"/>
</dbReference>
<feature type="non-terminal residue" evidence="17">
    <location>
        <position position="1"/>
    </location>
</feature>
<reference evidence="17" key="1">
    <citation type="journal article" date="2019" name="Science">
        <title>Mutation of a bHLH transcription factor allowed almond domestication.</title>
        <authorList>
            <person name="Sanchez-Perez R."/>
            <person name="Pavan S."/>
            <person name="Mazzeo R."/>
            <person name="Moldovan C."/>
            <person name="Aiese Cigliano R."/>
            <person name="Del Cueto J."/>
            <person name="Ricciardi F."/>
            <person name="Lotti C."/>
            <person name="Ricciardi L."/>
            <person name="Dicenta F."/>
            <person name="Lopez-Marques R.L."/>
            <person name="Lindberg Moller B."/>
        </authorList>
    </citation>
    <scope>NUCLEOTIDE SEQUENCE</scope>
</reference>
<gene>
    <name evidence="17" type="ORF">Prudu_011070</name>
</gene>
<dbReference type="SMART" id="SM00184">
    <property type="entry name" value="RING"/>
    <property type="match status" value="1"/>
</dbReference>
<dbReference type="PROSITE" id="PS50089">
    <property type="entry name" value="ZF_RING_2"/>
    <property type="match status" value="1"/>
</dbReference>
<feature type="transmembrane region" description="Helical" evidence="15">
    <location>
        <begin position="308"/>
        <end position="326"/>
    </location>
</feature>
<feature type="domain" description="RING-type" evidence="16">
    <location>
        <begin position="412"/>
        <end position="453"/>
    </location>
</feature>
<keyword evidence="9" id="KW-0833">Ubl conjugation pathway</keyword>
<comment type="pathway">
    <text evidence="3">Protein modification; protein ubiquitination.</text>
</comment>
<keyword evidence="12 15" id="KW-0472">Membrane</keyword>
<dbReference type="Pfam" id="PF13639">
    <property type="entry name" value="zf-RING_2"/>
    <property type="match status" value="1"/>
</dbReference>
<evidence type="ECO:0000256" key="1">
    <source>
        <dbReference type="ARBA" id="ARBA00000900"/>
    </source>
</evidence>
<dbReference type="EC" id="2.3.2.27" evidence="4"/>
<feature type="transmembrane region" description="Helical" evidence="15">
    <location>
        <begin position="207"/>
        <end position="225"/>
    </location>
</feature>
<dbReference type="GO" id="GO:0000325">
    <property type="term" value="C:plant-type vacuole"/>
    <property type="evidence" value="ECO:0007669"/>
    <property type="project" value="TreeGrafter"/>
</dbReference>
<sequence>KQNKHASFIPRASSVSSSSRRSKLRQIFSSNSLIKPSLKSHPFNPHSQTQNSIPFGPKSTHLYFIQIKCTNPKTISFSNNNSKHKKKKMLGSNLQPPSSSDAASPLLSHSIADNLVRSRRLIRRPPRPLRGAARFLRRASSRRMMLREPSVRVREAAAEQLEERQSDWAYSRPIIVLDLLWNAGLLGIAIGVLWLSREESPLVPLRTWIVGYAFQCLVHMACVGVECTRRRRVGDVAVAEESPRWENSSGSGSDDGEDYGIEQSVDYAGTSVAKHLESANTVFSFIWWILGFYWVTAGGESLIRDSPQLYWICITFLALDVVFVVICIAVASLIGIAVCFCLPCIIAILYVVTDQEGATKEEIDHLPKYKFRTISDFEKVNGEIQESFGGIMTECDTNTPTEHVLSQEDAECCICLCAYDDGTELRELPCHHHFHCTCIDKWLQINATCPLCKFNILKSVSQSGSEEV</sequence>
<evidence type="ECO:0000256" key="2">
    <source>
        <dbReference type="ARBA" id="ARBA00004141"/>
    </source>
</evidence>
<evidence type="ECO:0000256" key="10">
    <source>
        <dbReference type="ARBA" id="ARBA00022833"/>
    </source>
</evidence>
<evidence type="ECO:0000256" key="6">
    <source>
        <dbReference type="ARBA" id="ARBA00022692"/>
    </source>
</evidence>
<evidence type="ECO:0000256" key="13">
    <source>
        <dbReference type="PROSITE-ProRule" id="PRU00175"/>
    </source>
</evidence>
<keyword evidence="7" id="KW-0479">Metal-binding</keyword>
<dbReference type="InterPro" id="IPR001841">
    <property type="entry name" value="Znf_RING"/>
</dbReference>
<keyword evidence="8 13" id="KW-0863">Zinc-finger</keyword>
<dbReference type="GO" id="GO:0016020">
    <property type="term" value="C:membrane"/>
    <property type="evidence" value="ECO:0007669"/>
    <property type="project" value="UniProtKB-SubCell"/>
</dbReference>
<evidence type="ECO:0000256" key="15">
    <source>
        <dbReference type="SAM" id="Phobius"/>
    </source>
</evidence>
<dbReference type="SUPFAM" id="SSF57850">
    <property type="entry name" value="RING/U-box"/>
    <property type="match status" value="1"/>
</dbReference>
<organism evidence="17">
    <name type="scientific">Prunus dulcis</name>
    <name type="common">Almond</name>
    <name type="synonym">Amygdalus dulcis</name>
    <dbReference type="NCBI Taxonomy" id="3755"/>
    <lineage>
        <taxon>Eukaryota</taxon>
        <taxon>Viridiplantae</taxon>
        <taxon>Streptophyta</taxon>
        <taxon>Embryophyta</taxon>
        <taxon>Tracheophyta</taxon>
        <taxon>Spermatophyta</taxon>
        <taxon>Magnoliopsida</taxon>
        <taxon>eudicotyledons</taxon>
        <taxon>Gunneridae</taxon>
        <taxon>Pentapetalae</taxon>
        <taxon>rosids</taxon>
        <taxon>fabids</taxon>
        <taxon>Rosales</taxon>
        <taxon>Rosaceae</taxon>
        <taxon>Amygdaloideae</taxon>
        <taxon>Amygdaleae</taxon>
        <taxon>Prunus</taxon>
    </lineage>
</organism>
<evidence type="ECO:0000256" key="9">
    <source>
        <dbReference type="ARBA" id="ARBA00022786"/>
    </source>
</evidence>
<evidence type="ECO:0000259" key="16">
    <source>
        <dbReference type="PROSITE" id="PS50089"/>
    </source>
</evidence>
<dbReference type="InterPro" id="IPR013083">
    <property type="entry name" value="Znf_RING/FYVE/PHD"/>
</dbReference>
<feature type="region of interest" description="Disordered" evidence="14">
    <location>
        <begin position="1"/>
        <end position="23"/>
    </location>
</feature>
<evidence type="ECO:0000313" key="17">
    <source>
        <dbReference type="EMBL" id="BBH00950.1"/>
    </source>
</evidence>
<evidence type="ECO:0000256" key="4">
    <source>
        <dbReference type="ARBA" id="ARBA00012483"/>
    </source>
</evidence>
<feature type="transmembrane region" description="Helical" evidence="15">
    <location>
        <begin position="333"/>
        <end position="352"/>
    </location>
</feature>
<evidence type="ECO:0000256" key="12">
    <source>
        <dbReference type="ARBA" id="ARBA00023136"/>
    </source>
</evidence>
<protein>
    <recommendedName>
        <fullName evidence="4">RING-type E3 ubiquitin transferase</fullName>
        <ecNumber evidence="4">2.3.2.27</ecNumber>
    </recommendedName>
</protein>
<evidence type="ECO:0000256" key="7">
    <source>
        <dbReference type="ARBA" id="ARBA00022723"/>
    </source>
</evidence>
<dbReference type="AlphaFoldDB" id="A0A4Y1R9P2"/>
<feature type="transmembrane region" description="Helical" evidence="15">
    <location>
        <begin position="279"/>
        <end position="296"/>
    </location>
</feature>
<feature type="region of interest" description="Disordered" evidence="14">
    <location>
        <begin position="74"/>
        <end position="105"/>
    </location>
</feature>
<comment type="catalytic activity">
    <reaction evidence="1">
        <text>S-ubiquitinyl-[E2 ubiquitin-conjugating enzyme]-L-cysteine + [acceptor protein]-L-lysine = [E2 ubiquitin-conjugating enzyme]-L-cysteine + N(6)-ubiquitinyl-[acceptor protein]-L-lysine.</text>
        <dbReference type="EC" id="2.3.2.27"/>
    </reaction>
</comment>
<evidence type="ECO:0000256" key="3">
    <source>
        <dbReference type="ARBA" id="ARBA00004906"/>
    </source>
</evidence>
<evidence type="ECO:0000256" key="5">
    <source>
        <dbReference type="ARBA" id="ARBA00022679"/>
    </source>
</evidence>
<feature type="compositionally biased region" description="Low complexity" evidence="14">
    <location>
        <begin position="90"/>
        <end position="105"/>
    </location>
</feature>
<keyword evidence="11 15" id="KW-1133">Transmembrane helix</keyword>
<dbReference type="GO" id="GO:0016567">
    <property type="term" value="P:protein ubiquitination"/>
    <property type="evidence" value="ECO:0007669"/>
    <property type="project" value="TreeGrafter"/>
</dbReference>
<feature type="region of interest" description="Disordered" evidence="14">
    <location>
        <begin position="35"/>
        <end position="55"/>
    </location>
</feature>
<dbReference type="PANTHER" id="PTHR45977">
    <property type="entry name" value="TARGET OF ERK KINASE MPK-1"/>
    <property type="match status" value="1"/>
</dbReference>
<keyword evidence="6 15" id="KW-0812">Transmembrane</keyword>
<dbReference type="PANTHER" id="PTHR45977:SF42">
    <property type="entry name" value="RING_U-BOX SUPERFAMILY PROTEIN"/>
    <property type="match status" value="1"/>
</dbReference>
<proteinExistence type="predicted"/>
<keyword evidence="10" id="KW-0862">Zinc</keyword>
<evidence type="ECO:0000256" key="8">
    <source>
        <dbReference type="ARBA" id="ARBA00022771"/>
    </source>
</evidence>
<feature type="transmembrane region" description="Helical" evidence="15">
    <location>
        <begin position="174"/>
        <end position="195"/>
    </location>
</feature>
<evidence type="ECO:0000256" key="14">
    <source>
        <dbReference type="SAM" id="MobiDB-lite"/>
    </source>
</evidence>